<dbReference type="GeneID" id="106470727"/>
<dbReference type="PRINTS" id="PR00024">
    <property type="entry name" value="HOMEOBOX"/>
</dbReference>
<evidence type="ECO:0000256" key="1">
    <source>
        <dbReference type="ARBA" id="ARBA00003263"/>
    </source>
</evidence>
<gene>
    <name evidence="13" type="primary">LOC106470727</name>
</gene>
<comment type="similarity">
    <text evidence="3">Belongs to the Antp homeobox family.</text>
</comment>
<dbReference type="Proteomes" id="UP000694941">
    <property type="component" value="Unplaced"/>
</dbReference>
<evidence type="ECO:0000256" key="3">
    <source>
        <dbReference type="ARBA" id="ARBA00009107"/>
    </source>
</evidence>
<dbReference type="SUPFAM" id="SSF46689">
    <property type="entry name" value="Homeodomain-like"/>
    <property type="match status" value="1"/>
</dbReference>
<keyword evidence="7 8" id="KW-0539">Nucleus</keyword>
<dbReference type="SMART" id="SM00389">
    <property type="entry name" value="HOX"/>
    <property type="match status" value="1"/>
</dbReference>
<evidence type="ECO:0000313" key="13">
    <source>
        <dbReference type="RefSeq" id="XP_022255072.1"/>
    </source>
</evidence>
<dbReference type="PANTHER" id="PTHR45664:SF11">
    <property type="entry name" value="HOMEOBOX PROTEIN HOX-B3"/>
    <property type="match status" value="1"/>
</dbReference>
<feature type="DNA-binding region" description="Homeobox" evidence="8">
    <location>
        <begin position="121"/>
        <end position="180"/>
    </location>
</feature>
<dbReference type="PROSITE" id="PS00027">
    <property type="entry name" value="HOMEOBOX_1"/>
    <property type="match status" value="1"/>
</dbReference>
<proteinExistence type="inferred from homology"/>
<sequence length="393" mass="44819">MTNGFSGYNSDILQNCHRSLYPDESVHYGSHPLFMQNELQQVRIQRGDPCLESSSPFQVSTPLDERLHSADDYYCQQETQHSVKEAHKFPEDECPWTSASQQHTFIPPEYQSEAESDRQPTKRPRTAYTTAQLTELEKEFHFNRYLCRPRRVEMAGLLHLTERQIKIWFQNRRMKHKKDQNKKVLREKCPSPQSGSATNSPLSIPTSPATPTLALSVSTSGPASPFNYTCLGQADQFSHRFTTDIHGDGSHLVRPSCHKQNLEQKSLVGSVSVSLLEPDAHPNMTVLQEPRSPLMNSSSVSEHLFYAALSNQTVPIQQEPKYYHVNINGEPYPVIHQESQPHFHQSPPAVKSHGIHPQVQLETPCQNQQYLVTSDWTQQRHLTLPFAPKLTHL</sequence>
<keyword evidence="12" id="KW-1185">Reference proteome</keyword>
<evidence type="ECO:0000256" key="9">
    <source>
        <dbReference type="RuleBase" id="RU000682"/>
    </source>
</evidence>
<dbReference type="InterPro" id="IPR001356">
    <property type="entry name" value="HD"/>
</dbReference>
<organism evidence="12 13">
    <name type="scientific">Limulus polyphemus</name>
    <name type="common">Atlantic horseshoe crab</name>
    <dbReference type="NCBI Taxonomy" id="6850"/>
    <lineage>
        <taxon>Eukaryota</taxon>
        <taxon>Metazoa</taxon>
        <taxon>Ecdysozoa</taxon>
        <taxon>Arthropoda</taxon>
        <taxon>Chelicerata</taxon>
        <taxon>Merostomata</taxon>
        <taxon>Xiphosura</taxon>
        <taxon>Limulidae</taxon>
        <taxon>Limulus</taxon>
    </lineage>
</organism>
<evidence type="ECO:0000259" key="11">
    <source>
        <dbReference type="PROSITE" id="PS50071"/>
    </source>
</evidence>
<dbReference type="InterPro" id="IPR020479">
    <property type="entry name" value="HD_metazoa"/>
</dbReference>
<evidence type="ECO:0000256" key="2">
    <source>
        <dbReference type="ARBA" id="ARBA00004123"/>
    </source>
</evidence>
<dbReference type="InterPro" id="IPR017970">
    <property type="entry name" value="Homeobox_CS"/>
</dbReference>
<evidence type="ECO:0000256" key="8">
    <source>
        <dbReference type="PROSITE-ProRule" id="PRU00108"/>
    </source>
</evidence>
<dbReference type="PROSITE" id="PS50071">
    <property type="entry name" value="HOMEOBOX_2"/>
    <property type="match status" value="1"/>
</dbReference>
<accession>A0ABM1TGR6</accession>
<evidence type="ECO:0000256" key="10">
    <source>
        <dbReference type="SAM" id="MobiDB-lite"/>
    </source>
</evidence>
<evidence type="ECO:0000256" key="7">
    <source>
        <dbReference type="ARBA" id="ARBA00023242"/>
    </source>
</evidence>
<keyword evidence="6 8" id="KW-0371">Homeobox</keyword>
<reference evidence="13" key="1">
    <citation type="submission" date="2025-08" db="UniProtKB">
        <authorList>
            <consortium name="RefSeq"/>
        </authorList>
    </citation>
    <scope>IDENTIFICATION</scope>
    <source>
        <tissue evidence="13">Muscle</tissue>
    </source>
</reference>
<keyword evidence="5 8" id="KW-0238">DNA-binding</keyword>
<keyword evidence="4" id="KW-0217">Developmental protein</keyword>
<dbReference type="Gene3D" id="1.10.10.60">
    <property type="entry name" value="Homeodomain-like"/>
    <property type="match status" value="1"/>
</dbReference>
<dbReference type="CDD" id="cd00086">
    <property type="entry name" value="homeodomain"/>
    <property type="match status" value="1"/>
</dbReference>
<name>A0ABM1TGR6_LIMPO</name>
<dbReference type="RefSeq" id="XP_022255072.1">
    <property type="nucleotide sequence ID" value="XM_022399364.1"/>
</dbReference>
<feature type="domain" description="Homeobox" evidence="11">
    <location>
        <begin position="119"/>
        <end position="179"/>
    </location>
</feature>
<feature type="region of interest" description="Disordered" evidence="10">
    <location>
        <begin position="176"/>
        <end position="207"/>
    </location>
</feature>
<dbReference type="Pfam" id="PF00046">
    <property type="entry name" value="Homeodomain"/>
    <property type="match status" value="1"/>
</dbReference>
<evidence type="ECO:0000256" key="5">
    <source>
        <dbReference type="ARBA" id="ARBA00023125"/>
    </source>
</evidence>
<dbReference type="InterPro" id="IPR009057">
    <property type="entry name" value="Homeodomain-like_sf"/>
</dbReference>
<evidence type="ECO:0000256" key="4">
    <source>
        <dbReference type="ARBA" id="ARBA00022473"/>
    </source>
</evidence>
<protein>
    <submittedName>
        <fullName evidence="13">Homeobox protein Hox-A3-like</fullName>
    </submittedName>
</protein>
<evidence type="ECO:0000256" key="6">
    <source>
        <dbReference type="ARBA" id="ARBA00023155"/>
    </source>
</evidence>
<dbReference type="PANTHER" id="PTHR45664">
    <property type="entry name" value="PROTEIN ZERKNUELLT 1-RELATED"/>
    <property type="match status" value="1"/>
</dbReference>
<comment type="subcellular location">
    <subcellularLocation>
        <location evidence="2 8 9">Nucleus</location>
    </subcellularLocation>
</comment>
<comment type="function">
    <text evidence="1">Sequence-specific transcription factor which is part of a developmental regulatory system that provides cells with specific positional identities on the anterior-posterior axis.</text>
</comment>
<evidence type="ECO:0000313" key="12">
    <source>
        <dbReference type="Proteomes" id="UP000694941"/>
    </source>
</evidence>
<feature type="compositionally biased region" description="Polar residues" evidence="10">
    <location>
        <begin position="191"/>
        <end position="207"/>
    </location>
</feature>